<name>A0ABM8Z7X3_9LACO</name>
<protein>
    <submittedName>
        <fullName evidence="5">Arginine-binding extracellular protein ArtP</fullName>
    </submittedName>
</protein>
<reference evidence="5 6" key="1">
    <citation type="submission" date="2021-11" db="EMBL/GenBank/DDBJ databases">
        <authorList>
            <person name="Depoorter E."/>
        </authorList>
    </citation>
    <scope>NUCLEOTIDE SEQUENCE [LARGE SCALE GENOMIC DNA]</scope>
    <source>
        <strain evidence="5 6">LMG 24289</strain>
    </source>
</reference>
<accession>A0ABM8Z7X3</accession>
<keyword evidence="1" id="KW-0732">Signal</keyword>
<feature type="domain" description="Ionotropic glutamate receptor C-terminal" evidence="4">
    <location>
        <begin position="47"/>
        <end position="274"/>
    </location>
</feature>
<feature type="transmembrane region" description="Helical" evidence="2">
    <location>
        <begin position="5"/>
        <end position="27"/>
    </location>
</feature>
<evidence type="ECO:0000256" key="2">
    <source>
        <dbReference type="SAM" id="Phobius"/>
    </source>
</evidence>
<proteinExistence type="predicted"/>
<dbReference type="PANTHER" id="PTHR35936:SF34">
    <property type="entry name" value="ABC TRANSPORTER EXTRACELLULAR-BINDING PROTEIN YCKB-RELATED"/>
    <property type="match status" value="1"/>
</dbReference>
<dbReference type="SUPFAM" id="SSF53850">
    <property type="entry name" value="Periplasmic binding protein-like II"/>
    <property type="match status" value="1"/>
</dbReference>
<dbReference type="Pfam" id="PF00497">
    <property type="entry name" value="SBP_bac_3"/>
    <property type="match status" value="1"/>
</dbReference>
<evidence type="ECO:0000259" key="3">
    <source>
        <dbReference type="SMART" id="SM00062"/>
    </source>
</evidence>
<evidence type="ECO:0000313" key="6">
    <source>
        <dbReference type="Proteomes" id="UP000789707"/>
    </source>
</evidence>
<dbReference type="InterPro" id="IPR001638">
    <property type="entry name" value="Solute-binding_3/MltF_N"/>
</dbReference>
<keyword evidence="6" id="KW-1185">Reference proteome</keyword>
<dbReference type="Proteomes" id="UP000789707">
    <property type="component" value="Unassembled WGS sequence"/>
</dbReference>
<evidence type="ECO:0000259" key="4">
    <source>
        <dbReference type="SMART" id="SM00079"/>
    </source>
</evidence>
<dbReference type="PANTHER" id="PTHR35936">
    <property type="entry name" value="MEMBRANE-BOUND LYTIC MUREIN TRANSGLYCOSYLASE F"/>
    <property type="match status" value="1"/>
</dbReference>
<sequence>MGKRIITSVIGFVIAIAWLLIIVGHGVTVGHNFNHADNWSQYEQKKTITVGLDDTFVPMGFRDKEGHIVGYDIDLARAVFKQYGIKVNFQPIDWLMKETELRNGTIDLIWNGYSYTPERAKVVGFSKPYFANGQVLVSLRNNHILTAADMKGKVLGVQSSSTGATDLDANPQVLKQYISNHQPILYDTFMNSMNDLNAGRIQGVLIDRVYADYYVSHLPNPGKYRIVESGFPVDQFAVGIRKSDVTLQRKVNAAISKMRANGELAKINQKWFGEGNIKQ</sequence>
<gene>
    <name evidence="5" type="primary">artP</name>
    <name evidence="5" type="ORF">WFA24289_01622</name>
</gene>
<keyword evidence="2" id="KW-0472">Membrane</keyword>
<dbReference type="RefSeq" id="WP_230097321.1">
    <property type="nucleotide sequence ID" value="NZ_CAKKNS010000008.1"/>
</dbReference>
<dbReference type="EMBL" id="CAKKNS010000008">
    <property type="protein sequence ID" value="CAH0417290.1"/>
    <property type="molecule type" value="Genomic_DNA"/>
</dbReference>
<dbReference type="CDD" id="cd00996">
    <property type="entry name" value="PBP2_AatB_like"/>
    <property type="match status" value="1"/>
</dbReference>
<feature type="domain" description="Solute-binding protein family 3/N-terminal" evidence="3">
    <location>
        <begin position="47"/>
        <end position="275"/>
    </location>
</feature>
<organism evidence="5 6">
    <name type="scientific">Periweissella fabaria</name>
    <dbReference type="NCBI Taxonomy" id="546157"/>
    <lineage>
        <taxon>Bacteria</taxon>
        <taxon>Bacillati</taxon>
        <taxon>Bacillota</taxon>
        <taxon>Bacilli</taxon>
        <taxon>Lactobacillales</taxon>
        <taxon>Lactobacillaceae</taxon>
        <taxon>Periweissella</taxon>
    </lineage>
</organism>
<dbReference type="SMART" id="SM00062">
    <property type="entry name" value="PBPb"/>
    <property type="match status" value="1"/>
</dbReference>
<dbReference type="Gene3D" id="3.40.190.10">
    <property type="entry name" value="Periplasmic binding protein-like II"/>
    <property type="match status" value="2"/>
</dbReference>
<evidence type="ECO:0000313" key="5">
    <source>
        <dbReference type="EMBL" id="CAH0417290.1"/>
    </source>
</evidence>
<evidence type="ECO:0000256" key="1">
    <source>
        <dbReference type="ARBA" id="ARBA00022729"/>
    </source>
</evidence>
<comment type="caution">
    <text evidence="5">The sequence shown here is derived from an EMBL/GenBank/DDBJ whole genome shotgun (WGS) entry which is preliminary data.</text>
</comment>
<keyword evidence="2" id="KW-1133">Transmembrane helix</keyword>
<keyword evidence="2" id="KW-0812">Transmembrane</keyword>
<dbReference type="InterPro" id="IPR001320">
    <property type="entry name" value="Iontro_rcpt_C"/>
</dbReference>
<dbReference type="SMART" id="SM00079">
    <property type="entry name" value="PBPe"/>
    <property type="match status" value="1"/>
</dbReference>